<feature type="compositionally biased region" description="Low complexity" evidence="1">
    <location>
        <begin position="257"/>
        <end position="317"/>
    </location>
</feature>
<dbReference type="Gene3D" id="2.60.120.200">
    <property type="match status" value="1"/>
</dbReference>
<dbReference type="OMA" id="CPNEPPC"/>
<dbReference type="eggNOG" id="ENOG502QUM3">
    <property type="taxonomic scope" value="Eukaryota"/>
</dbReference>
<reference evidence="5" key="1">
    <citation type="journal article" date="2009" name="Genome Res.">
        <title>Comparative genomic analyses of the human fungal pathogens Coccidioides and their relatives.</title>
        <authorList>
            <person name="Sharpton T.J."/>
            <person name="Stajich J.E."/>
            <person name="Rounsley S.D."/>
            <person name="Gardner M.J."/>
            <person name="Wortman J.R."/>
            <person name="Jordar V.S."/>
            <person name="Maiti R."/>
            <person name="Kodira C.D."/>
            <person name="Neafsey D.E."/>
            <person name="Zeng Q."/>
            <person name="Hung C.-Y."/>
            <person name="McMahan C."/>
            <person name="Muszewska A."/>
            <person name="Grynberg M."/>
            <person name="Mandel M.A."/>
            <person name="Kellner E.M."/>
            <person name="Barker B.M."/>
            <person name="Galgiani J.N."/>
            <person name="Orbach M.J."/>
            <person name="Kirkland T.N."/>
            <person name="Cole G.T."/>
            <person name="Henn M.R."/>
            <person name="Birren B.W."/>
            <person name="Taylor J.W."/>
        </authorList>
    </citation>
    <scope>NUCLEOTIDE SEQUENCE [LARGE SCALE GENOMIC DNA]</scope>
    <source>
        <strain evidence="5">UAMH 1704</strain>
    </source>
</reference>
<evidence type="ECO:0000256" key="2">
    <source>
        <dbReference type="SAM" id="SignalP"/>
    </source>
</evidence>
<dbReference type="KEGG" id="ure:UREG_06691"/>
<dbReference type="PANTHER" id="PTHR10963:SF24">
    <property type="entry name" value="GLYCOSIDASE C21B10.07-RELATED"/>
    <property type="match status" value="1"/>
</dbReference>
<evidence type="ECO:0000259" key="3">
    <source>
        <dbReference type="PROSITE" id="PS51762"/>
    </source>
</evidence>
<feature type="compositionally biased region" description="Polar residues" evidence="1">
    <location>
        <begin position="425"/>
        <end position="437"/>
    </location>
</feature>
<dbReference type="PROSITE" id="PS51762">
    <property type="entry name" value="GH16_2"/>
    <property type="match status" value="1"/>
</dbReference>
<dbReference type="STRING" id="336963.C4JVU9"/>
<protein>
    <recommendedName>
        <fullName evidence="3">GH16 domain-containing protein</fullName>
    </recommendedName>
</protein>
<dbReference type="GeneID" id="8444098"/>
<feature type="compositionally biased region" description="Low complexity" evidence="1">
    <location>
        <begin position="388"/>
        <end position="404"/>
    </location>
</feature>
<dbReference type="InterPro" id="IPR000757">
    <property type="entry name" value="Beta-glucanase-like"/>
</dbReference>
<dbReference type="VEuPathDB" id="FungiDB:UREG_06691"/>
<feature type="compositionally biased region" description="Gly residues" evidence="1">
    <location>
        <begin position="467"/>
        <end position="476"/>
    </location>
</feature>
<dbReference type="OrthoDB" id="192832at2759"/>
<evidence type="ECO:0000313" key="4">
    <source>
        <dbReference type="EMBL" id="EEP81826.1"/>
    </source>
</evidence>
<feature type="region of interest" description="Disordered" evidence="1">
    <location>
        <begin position="255"/>
        <end position="499"/>
    </location>
</feature>
<accession>C4JVU9</accession>
<dbReference type="AlphaFoldDB" id="C4JVU9"/>
<dbReference type="Proteomes" id="UP000002058">
    <property type="component" value="Unassembled WGS sequence"/>
</dbReference>
<feature type="compositionally biased region" description="Polar residues" evidence="1">
    <location>
        <begin position="318"/>
        <end position="331"/>
    </location>
</feature>
<dbReference type="InterPro" id="IPR013320">
    <property type="entry name" value="ConA-like_dom_sf"/>
</dbReference>
<sequence>MRAVQFTVLAALAQLSVATYDLGRDPSNGYVDYQSKSAAFQANLVKKLGNSVRIGSDSKGAVTNLGRKSVRVETKANFKHGLIVADIKHMPGSICGVWPAFWTVGSRWPEDGEFDIIEGINRQSVNKMALHTTKGCKIKRQGDFSGVVETPDCDVNSPTQAANQGCLITARHGGSYGTDFNKNNGGVYALEWTSSEITVWFFPRGSIPSDVKSSHPNPKGWGKPMARFSGDCDLDKFVQKQRILYGMKVYKKGLQVSSSSAQSTRTTQTTTTTPTQSATETTKGSQTATNSASTNSASASQTQSSSASESSDNSTANPTGTATEPSDSATNSGVTPTGTATASTTDCEEPTETPQPCDGEKCPPGNPSGTDGTKPSDTGAPCDGTNCPGSPTATTGGTSPTDTPCNGPSCPNEPPCDGEDCPGAPSNTDGGASPTDTPCNGPGCPNEPPCDGEDCPGSPTKTDGGASPTGGNGNPGEPGTTDGNTLPTNTPEVPPGCTPRTTCVTYTSIETITIINTHPSASQTGIQLPPTYNDDDVIIPLN</sequence>
<dbReference type="SUPFAM" id="SSF49899">
    <property type="entry name" value="Concanavalin A-like lectins/glucanases"/>
    <property type="match status" value="1"/>
</dbReference>
<feature type="chain" id="PRO_5002937933" description="GH16 domain-containing protein" evidence="2">
    <location>
        <begin position="19"/>
        <end position="542"/>
    </location>
</feature>
<dbReference type="EMBL" id="CH476618">
    <property type="protein sequence ID" value="EEP81826.1"/>
    <property type="molecule type" value="Genomic_DNA"/>
</dbReference>
<gene>
    <name evidence="4" type="ORF">UREG_06691</name>
</gene>
<keyword evidence="5" id="KW-1185">Reference proteome</keyword>
<dbReference type="PANTHER" id="PTHR10963">
    <property type="entry name" value="GLYCOSYL HYDROLASE-RELATED"/>
    <property type="match status" value="1"/>
</dbReference>
<evidence type="ECO:0000313" key="5">
    <source>
        <dbReference type="Proteomes" id="UP000002058"/>
    </source>
</evidence>
<dbReference type="HOGENOM" id="CLU_016972_4_3_1"/>
<dbReference type="GO" id="GO:0004553">
    <property type="term" value="F:hydrolase activity, hydrolyzing O-glycosyl compounds"/>
    <property type="evidence" value="ECO:0007669"/>
    <property type="project" value="InterPro"/>
</dbReference>
<evidence type="ECO:0000256" key="1">
    <source>
        <dbReference type="SAM" id="MobiDB-lite"/>
    </source>
</evidence>
<keyword evidence="2" id="KW-0732">Signal</keyword>
<feature type="compositionally biased region" description="Polar residues" evidence="1">
    <location>
        <begin position="367"/>
        <end position="376"/>
    </location>
</feature>
<name>C4JVU9_UNCRE</name>
<dbReference type="GO" id="GO:0009251">
    <property type="term" value="P:glucan catabolic process"/>
    <property type="evidence" value="ECO:0007669"/>
    <property type="project" value="TreeGrafter"/>
</dbReference>
<organism evidence="4 5">
    <name type="scientific">Uncinocarpus reesii (strain UAMH 1704)</name>
    <dbReference type="NCBI Taxonomy" id="336963"/>
    <lineage>
        <taxon>Eukaryota</taxon>
        <taxon>Fungi</taxon>
        <taxon>Dikarya</taxon>
        <taxon>Ascomycota</taxon>
        <taxon>Pezizomycotina</taxon>
        <taxon>Eurotiomycetes</taxon>
        <taxon>Eurotiomycetidae</taxon>
        <taxon>Onygenales</taxon>
        <taxon>Onygenaceae</taxon>
        <taxon>Uncinocarpus</taxon>
    </lineage>
</organism>
<feature type="compositionally biased region" description="Low complexity" evidence="1">
    <location>
        <begin position="332"/>
        <end position="345"/>
    </location>
</feature>
<feature type="signal peptide" evidence="2">
    <location>
        <begin position="1"/>
        <end position="18"/>
    </location>
</feature>
<feature type="domain" description="GH16" evidence="3">
    <location>
        <begin position="18"/>
        <end position="255"/>
    </location>
</feature>
<proteinExistence type="predicted"/>
<dbReference type="Pfam" id="PF26113">
    <property type="entry name" value="GH16_XgeA"/>
    <property type="match status" value="1"/>
</dbReference>
<dbReference type="InterPro" id="IPR050546">
    <property type="entry name" value="Glycosyl_Hydrlase_16"/>
</dbReference>
<dbReference type="InParanoid" id="C4JVU9"/>
<dbReference type="RefSeq" id="XP_002583724.1">
    <property type="nucleotide sequence ID" value="XM_002583678.1"/>
</dbReference>